<dbReference type="Gene3D" id="3.30.420.40">
    <property type="match status" value="1"/>
</dbReference>
<reference evidence="2 3" key="1">
    <citation type="journal article" date="2019" name="Int. J. Syst. Evol. Microbiol.">
        <title>The Global Catalogue of Microorganisms (GCM) 10K type strain sequencing project: providing services to taxonomists for standard genome sequencing and annotation.</title>
        <authorList>
            <consortium name="The Broad Institute Genomics Platform"/>
            <consortium name="The Broad Institute Genome Sequencing Center for Infectious Disease"/>
            <person name="Wu L."/>
            <person name="Ma J."/>
        </authorList>
    </citation>
    <scope>NUCLEOTIDE SEQUENCE [LARGE SCALE GENOMIC DNA]</scope>
    <source>
        <strain evidence="2 3">JCM 16378</strain>
    </source>
</reference>
<evidence type="ECO:0000313" key="2">
    <source>
        <dbReference type="EMBL" id="GAA2737131.1"/>
    </source>
</evidence>
<dbReference type="PANTHER" id="PTHR30005:SF13">
    <property type="entry name" value="EXOPOLYPHOSPHATASE 2"/>
    <property type="match status" value="1"/>
</dbReference>
<dbReference type="Proteomes" id="UP001501326">
    <property type="component" value="Unassembled WGS sequence"/>
</dbReference>
<dbReference type="InterPro" id="IPR003695">
    <property type="entry name" value="Ppx_GppA_N"/>
</dbReference>
<gene>
    <name evidence="2" type="ORF">GCM10009867_23130</name>
</gene>
<evidence type="ECO:0000259" key="1">
    <source>
        <dbReference type="Pfam" id="PF02541"/>
    </source>
</evidence>
<proteinExistence type="predicted"/>
<name>A0ABN3UQ87_9MICO</name>
<keyword evidence="3" id="KW-1185">Reference proteome</keyword>
<dbReference type="EMBL" id="BAAARN010000002">
    <property type="protein sequence ID" value="GAA2737131.1"/>
    <property type="molecule type" value="Genomic_DNA"/>
</dbReference>
<comment type="caution">
    <text evidence="2">The sequence shown here is derived from an EMBL/GenBank/DDBJ whole genome shotgun (WGS) entry which is preliminary data.</text>
</comment>
<dbReference type="SUPFAM" id="SSF53067">
    <property type="entry name" value="Actin-like ATPase domain"/>
    <property type="match status" value="2"/>
</dbReference>
<evidence type="ECO:0000313" key="3">
    <source>
        <dbReference type="Proteomes" id="UP001501326"/>
    </source>
</evidence>
<dbReference type="Gene3D" id="3.30.420.150">
    <property type="entry name" value="Exopolyphosphatase. Domain 2"/>
    <property type="match status" value="1"/>
</dbReference>
<dbReference type="Pfam" id="PF02541">
    <property type="entry name" value="Ppx-GppA"/>
    <property type="match status" value="1"/>
</dbReference>
<dbReference type="InterPro" id="IPR043129">
    <property type="entry name" value="ATPase_NBD"/>
</dbReference>
<dbReference type="CDD" id="cd24119">
    <property type="entry name" value="ASKHA_NBD_MtPPX2-like"/>
    <property type="match status" value="1"/>
</dbReference>
<protein>
    <submittedName>
        <fullName evidence="2">Ppx/GppA phosphatase family protein</fullName>
    </submittedName>
</protein>
<sequence>MRAGRHVRVTRVGAVDCGTNSIRLLVADIDPHTGALTDVLRRMEVVRLGYGVDRTGQIDPEAMRRTLAMASEYAGQCRELGAEQVRFVATSASRDASNADEFVTGVREAFAHYGTTPEVVSGDEEAGLSFRGATGDLRAAGIPGPYLVVDLGGGSTELVRGLDTVESGRSVDVGCVRMTERHLRSDPPTAAEVAAAVADVEAAIELARERVELDGVQTLVGLAGSVTTVTAHALGLTSYQPERIHLAELSSEAVLRACEELLEMTRDERAALGFMHPGRVDVIGAGALVWREVVQRMADLGVDRVVTSEHDILDGIALSVADAVESGRNRT</sequence>
<dbReference type="InterPro" id="IPR050273">
    <property type="entry name" value="GppA/Ppx_hydrolase"/>
</dbReference>
<organism evidence="2 3">
    <name type="scientific">Pedococcus aerophilus</name>
    <dbReference type="NCBI Taxonomy" id="436356"/>
    <lineage>
        <taxon>Bacteria</taxon>
        <taxon>Bacillati</taxon>
        <taxon>Actinomycetota</taxon>
        <taxon>Actinomycetes</taxon>
        <taxon>Micrococcales</taxon>
        <taxon>Intrasporangiaceae</taxon>
        <taxon>Pedococcus</taxon>
    </lineage>
</organism>
<accession>A0ABN3UQ87</accession>
<dbReference type="PANTHER" id="PTHR30005">
    <property type="entry name" value="EXOPOLYPHOSPHATASE"/>
    <property type="match status" value="1"/>
</dbReference>
<feature type="domain" description="Ppx/GppA phosphatase N-terminal" evidence="1">
    <location>
        <begin position="26"/>
        <end position="297"/>
    </location>
</feature>